<dbReference type="PROSITE" id="PS50879">
    <property type="entry name" value="RNASE_H_1"/>
    <property type="match status" value="1"/>
</dbReference>
<name>A0ABM1Y410_AEDAL</name>
<feature type="domain" description="RNase H type-1" evidence="1">
    <location>
        <begin position="189"/>
        <end position="307"/>
    </location>
</feature>
<dbReference type="EnsemblMetazoa" id="AALFPA23_005497.R7022">
    <property type="protein sequence ID" value="AALFPA23_005497.P7022"/>
    <property type="gene ID" value="AALFPA23_005497"/>
</dbReference>
<dbReference type="CDD" id="cd09276">
    <property type="entry name" value="Rnase_HI_RT_non_LTR"/>
    <property type="match status" value="1"/>
</dbReference>
<dbReference type="GeneID" id="115260993"/>
<evidence type="ECO:0000313" key="2">
    <source>
        <dbReference type="EnsemblMetazoa" id="AALFPA23_005497.P7022"/>
    </source>
</evidence>
<sequence>MQLDPQELFRCRMKRAYRQRPNQPGGQSSNRKIRFQVAHAIIDSRLVYGLEITSIAINRLIQVLSPVYSSYVRLISGLLPSTPAESSCVEAGLLPFQIFILAALCIKSATFSSKNTSDDRVFLLIEGNRALNTVANMDLPPVAKLHWLGDRSWHSVPPKIDNRIKNSFSAGCNSAALRRSVAELLRVSYPNFAHRFSDGSLSHLGVGIGVSGDIPPVSMSLPPQCSVFSAEAAAAFIAATTPSDRPILVLTDSASVISALQSDTPTHPWIQGILMNAPADTVFTWIPGHCGVPGNEKADRLAGSGHTRERHTDRIPLMDLKRWIKSSCRQYWGNLWSQSRTAFLRKIKDTVEPWTDLSVLKDQRVISRLRTGHTLLSHNMGGGPFRKECEVCHIPATVEHVLCVCPIYEGQRRLHNIAGNIGEVLRDDPDTIKTLFKFLHDCNLYELI</sequence>
<dbReference type="Proteomes" id="UP000069940">
    <property type="component" value="Unassembled WGS sequence"/>
</dbReference>
<accession>A0ABM1Y410</accession>
<keyword evidence="3" id="KW-1185">Reference proteome</keyword>
<organism evidence="2 3">
    <name type="scientific">Aedes albopictus</name>
    <name type="common">Asian tiger mosquito</name>
    <name type="synonym">Stegomyia albopicta</name>
    <dbReference type="NCBI Taxonomy" id="7160"/>
    <lineage>
        <taxon>Eukaryota</taxon>
        <taxon>Metazoa</taxon>
        <taxon>Ecdysozoa</taxon>
        <taxon>Arthropoda</taxon>
        <taxon>Hexapoda</taxon>
        <taxon>Insecta</taxon>
        <taxon>Pterygota</taxon>
        <taxon>Neoptera</taxon>
        <taxon>Endopterygota</taxon>
        <taxon>Diptera</taxon>
        <taxon>Nematocera</taxon>
        <taxon>Culicoidea</taxon>
        <taxon>Culicidae</taxon>
        <taxon>Culicinae</taxon>
        <taxon>Aedini</taxon>
        <taxon>Aedes</taxon>
        <taxon>Stegomyia</taxon>
    </lineage>
</organism>
<proteinExistence type="predicted"/>
<evidence type="ECO:0000259" key="1">
    <source>
        <dbReference type="PROSITE" id="PS50879"/>
    </source>
</evidence>
<protein>
    <recommendedName>
        <fullName evidence="1">RNase H type-1 domain-containing protein</fullName>
    </recommendedName>
</protein>
<reference evidence="3" key="1">
    <citation type="journal article" date="2015" name="Proc. Natl. Acad. Sci. U.S.A.">
        <title>Genome sequence of the Asian Tiger mosquito, Aedes albopictus, reveals insights into its biology, genetics, and evolution.</title>
        <authorList>
            <person name="Chen X.G."/>
            <person name="Jiang X."/>
            <person name="Gu J."/>
            <person name="Xu M."/>
            <person name="Wu Y."/>
            <person name="Deng Y."/>
            <person name="Zhang C."/>
            <person name="Bonizzoni M."/>
            <person name="Dermauw W."/>
            <person name="Vontas J."/>
            <person name="Armbruster P."/>
            <person name="Huang X."/>
            <person name="Yang Y."/>
            <person name="Zhang H."/>
            <person name="He W."/>
            <person name="Peng H."/>
            <person name="Liu Y."/>
            <person name="Wu K."/>
            <person name="Chen J."/>
            <person name="Lirakis M."/>
            <person name="Topalis P."/>
            <person name="Van Leeuwen T."/>
            <person name="Hall A.B."/>
            <person name="Jiang X."/>
            <person name="Thorpe C."/>
            <person name="Mueller R.L."/>
            <person name="Sun C."/>
            <person name="Waterhouse R.M."/>
            <person name="Yan G."/>
            <person name="Tu Z.J."/>
            <person name="Fang X."/>
            <person name="James A.A."/>
        </authorList>
    </citation>
    <scope>NUCLEOTIDE SEQUENCE [LARGE SCALE GENOMIC DNA]</scope>
    <source>
        <strain evidence="3">Foshan</strain>
    </source>
</reference>
<dbReference type="InterPro" id="IPR002156">
    <property type="entry name" value="RNaseH_domain"/>
</dbReference>
<dbReference type="Gene3D" id="3.30.420.10">
    <property type="entry name" value="Ribonuclease H-like superfamily/Ribonuclease H"/>
    <property type="match status" value="1"/>
</dbReference>
<reference evidence="2" key="2">
    <citation type="submission" date="2025-05" db="UniProtKB">
        <authorList>
            <consortium name="EnsemblMetazoa"/>
        </authorList>
    </citation>
    <scope>IDENTIFICATION</scope>
    <source>
        <strain evidence="2">Foshan</strain>
    </source>
</reference>
<evidence type="ECO:0000313" key="3">
    <source>
        <dbReference type="Proteomes" id="UP000069940"/>
    </source>
</evidence>
<dbReference type="RefSeq" id="XP_029718225.2">
    <property type="nucleotide sequence ID" value="XM_029862365.2"/>
</dbReference>
<dbReference type="InterPro" id="IPR036397">
    <property type="entry name" value="RNaseH_sf"/>
</dbReference>
<dbReference type="SUPFAM" id="SSF53098">
    <property type="entry name" value="Ribonuclease H-like"/>
    <property type="match status" value="1"/>
</dbReference>
<dbReference type="InterPro" id="IPR012337">
    <property type="entry name" value="RNaseH-like_sf"/>
</dbReference>